<evidence type="ECO:0000313" key="3">
    <source>
        <dbReference type="Proteomes" id="UP000264353"/>
    </source>
</evidence>
<proteinExistence type="predicted"/>
<accession>A0A398A9S6</accession>
<feature type="region of interest" description="Disordered" evidence="1">
    <location>
        <begin position="1"/>
        <end position="25"/>
    </location>
</feature>
<feature type="compositionally biased region" description="Polar residues" evidence="1">
    <location>
        <begin position="13"/>
        <end position="25"/>
    </location>
</feature>
<evidence type="ECO:0000256" key="1">
    <source>
        <dbReference type="SAM" id="MobiDB-lite"/>
    </source>
</evidence>
<reference evidence="2 3" key="1">
    <citation type="submission" date="2018-06" db="EMBL/GenBank/DDBJ databases">
        <title>WGS assembly of Brassica rapa FPsc.</title>
        <authorList>
            <person name="Bowman J."/>
            <person name="Kohchi T."/>
            <person name="Yamato K."/>
            <person name="Jenkins J."/>
            <person name="Shu S."/>
            <person name="Ishizaki K."/>
            <person name="Yamaoka S."/>
            <person name="Nishihama R."/>
            <person name="Nakamura Y."/>
            <person name="Berger F."/>
            <person name="Adam C."/>
            <person name="Aki S."/>
            <person name="Althoff F."/>
            <person name="Araki T."/>
            <person name="Arteaga-Vazquez M."/>
            <person name="Balasubrmanian S."/>
            <person name="Bauer D."/>
            <person name="Boehm C."/>
            <person name="Briginshaw L."/>
            <person name="Caballero-Perez J."/>
            <person name="Catarino B."/>
            <person name="Chen F."/>
            <person name="Chiyoda S."/>
            <person name="Chovatia M."/>
            <person name="Davies K."/>
            <person name="Delmans M."/>
            <person name="Demura T."/>
            <person name="Dierschke T."/>
            <person name="Dolan L."/>
            <person name="Dorantes-Acosta A."/>
            <person name="Eklund D."/>
            <person name="Florent S."/>
            <person name="Flores-Sandoval E."/>
            <person name="Fujiyama A."/>
            <person name="Fukuzawa H."/>
            <person name="Galik B."/>
            <person name="Grimanelli D."/>
            <person name="Grimwood J."/>
            <person name="Grossniklaus U."/>
            <person name="Hamada T."/>
            <person name="Haseloff J."/>
            <person name="Hetherington A."/>
            <person name="Higo A."/>
            <person name="Hirakawa Y."/>
            <person name="Hundley H."/>
            <person name="Ikeda Y."/>
            <person name="Inoue K."/>
            <person name="Inoue S."/>
            <person name="Ishida S."/>
            <person name="Jia Q."/>
            <person name="Kakita M."/>
            <person name="Kanazawa T."/>
            <person name="Kawai Y."/>
            <person name="Kawashima T."/>
            <person name="Kennedy M."/>
            <person name="Kinose K."/>
            <person name="Kinoshita T."/>
            <person name="Kohara Y."/>
            <person name="Koide E."/>
            <person name="Komatsu K."/>
            <person name="Kopischke S."/>
            <person name="Kubo M."/>
            <person name="Kyozuka J."/>
            <person name="Lagercrantz U."/>
            <person name="Lin S."/>
            <person name="Lindquist E."/>
            <person name="Lipzen A."/>
            <person name="Lu C."/>
            <person name="Luna E."/>
            <person name="Martienssen R."/>
            <person name="Minamino N."/>
            <person name="Mizutani M."/>
            <person name="Mizutani M."/>
            <person name="Mochizuki N."/>
            <person name="Monte I."/>
            <person name="Mosher R."/>
            <person name="Nagasaki H."/>
            <person name="Nakagami H."/>
            <person name="Naramoto S."/>
            <person name="Nishitani K."/>
            <person name="Ohtani M."/>
            <person name="Okamoto T."/>
            <person name="Okumura M."/>
            <person name="Phillips J."/>
            <person name="Pollak B."/>
            <person name="Reinders A."/>
            <person name="Roevekamp M."/>
            <person name="Sano R."/>
            <person name="Sawa S."/>
            <person name="Schmid M."/>
            <person name="Shirakawa M."/>
            <person name="Solano R."/>
            <person name="Spunde A."/>
            <person name="Suetsugu N."/>
            <person name="Sugano S."/>
            <person name="Sugiyama A."/>
            <person name="Sun R."/>
            <person name="Suzuki Y."/>
            <person name="Takenaka M."/>
            <person name="Takezawa D."/>
            <person name="Tomogane H."/>
            <person name="Tsuzuki M."/>
            <person name="Ueda T."/>
            <person name="Umeda M."/>
            <person name="Ward J."/>
            <person name="Watanabe Y."/>
            <person name="Yazaki K."/>
            <person name="Yokoyama R."/>
            <person name="Yoshitake Y."/>
            <person name="Yotsui I."/>
            <person name="Zachgo S."/>
            <person name="Schmutz J."/>
        </authorList>
    </citation>
    <scope>NUCLEOTIDE SEQUENCE [LARGE SCALE GENOMIC DNA]</scope>
    <source>
        <strain evidence="3">cv. B-3</strain>
    </source>
</reference>
<gene>
    <name evidence="2" type="ORF">BRARA_B01642</name>
</gene>
<protein>
    <submittedName>
        <fullName evidence="2">Uncharacterized protein</fullName>
    </submittedName>
</protein>
<name>A0A398A9S6_BRACM</name>
<evidence type="ECO:0000313" key="2">
    <source>
        <dbReference type="EMBL" id="RID74549.1"/>
    </source>
</evidence>
<dbReference type="AlphaFoldDB" id="A0A398A9S6"/>
<organism evidence="2 3">
    <name type="scientific">Brassica campestris</name>
    <name type="common">Field mustard</name>
    <dbReference type="NCBI Taxonomy" id="3711"/>
    <lineage>
        <taxon>Eukaryota</taxon>
        <taxon>Viridiplantae</taxon>
        <taxon>Streptophyta</taxon>
        <taxon>Embryophyta</taxon>
        <taxon>Tracheophyta</taxon>
        <taxon>Spermatophyta</taxon>
        <taxon>Magnoliopsida</taxon>
        <taxon>eudicotyledons</taxon>
        <taxon>Gunneridae</taxon>
        <taxon>Pentapetalae</taxon>
        <taxon>rosids</taxon>
        <taxon>malvids</taxon>
        <taxon>Brassicales</taxon>
        <taxon>Brassicaceae</taxon>
        <taxon>Brassiceae</taxon>
        <taxon>Brassica</taxon>
    </lineage>
</organism>
<dbReference type="EMBL" id="CM010629">
    <property type="protein sequence ID" value="RID74549.1"/>
    <property type="molecule type" value="Genomic_DNA"/>
</dbReference>
<sequence>MMNNRKEEEMCLSNPNGKSDSISTNDLKFSPPLMIFQKLSGHKESRKCLSHSFDVL</sequence>
<dbReference type="Proteomes" id="UP000264353">
    <property type="component" value="Chromosome A2"/>
</dbReference>